<dbReference type="AlphaFoldDB" id="A0A4S4LVF5"/>
<evidence type="ECO:0000313" key="3">
    <source>
        <dbReference type="EMBL" id="THH16526.1"/>
    </source>
</evidence>
<dbReference type="Gene3D" id="3.40.50.10190">
    <property type="entry name" value="BRCT domain"/>
    <property type="match status" value="1"/>
</dbReference>
<organism evidence="3 4">
    <name type="scientific">Bondarzewia mesenterica</name>
    <dbReference type="NCBI Taxonomy" id="1095465"/>
    <lineage>
        <taxon>Eukaryota</taxon>
        <taxon>Fungi</taxon>
        <taxon>Dikarya</taxon>
        <taxon>Basidiomycota</taxon>
        <taxon>Agaricomycotina</taxon>
        <taxon>Agaricomycetes</taxon>
        <taxon>Russulales</taxon>
        <taxon>Bondarzewiaceae</taxon>
        <taxon>Bondarzewia</taxon>
    </lineage>
</organism>
<dbReference type="PROSITE" id="PS50172">
    <property type="entry name" value="BRCT"/>
    <property type="match status" value="1"/>
</dbReference>
<name>A0A4S4LVF5_9AGAM</name>
<proteinExistence type="predicted"/>
<feature type="region of interest" description="Disordered" evidence="1">
    <location>
        <begin position="112"/>
        <end position="187"/>
    </location>
</feature>
<gene>
    <name evidence="3" type="ORF">EW146_g4123</name>
</gene>
<feature type="compositionally biased region" description="Low complexity" evidence="1">
    <location>
        <begin position="142"/>
        <end position="152"/>
    </location>
</feature>
<feature type="compositionally biased region" description="Polar residues" evidence="1">
    <location>
        <begin position="158"/>
        <end position="168"/>
    </location>
</feature>
<feature type="region of interest" description="Disordered" evidence="1">
    <location>
        <begin position="261"/>
        <end position="346"/>
    </location>
</feature>
<dbReference type="OrthoDB" id="3267102at2759"/>
<keyword evidence="4" id="KW-1185">Reference proteome</keyword>
<accession>A0A4S4LVF5</accession>
<reference evidence="3 4" key="1">
    <citation type="submission" date="2019-02" db="EMBL/GenBank/DDBJ databases">
        <title>Genome sequencing of the rare red list fungi Bondarzewia mesenterica.</title>
        <authorList>
            <person name="Buettner E."/>
            <person name="Kellner H."/>
        </authorList>
    </citation>
    <scope>NUCLEOTIDE SEQUENCE [LARGE SCALE GENOMIC DNA]</scope>
    <source>
        <strain evidence="3 4">DSM 108281</strain>
    </source>
</reference>
<evidence type="ECO:0000313" key="4">
    <source>
        <dbReference type="Proteomes" id="UP000310158"/>
    </source>
</evidence>
<sequence length="599" mass="65394">MPDSHTEQESSETPLIFISTSGSPLNIYLDLVGLKNRNKLVRALRKAGAHISHNPHDAELLLINSQRASGKQVLRDWGADNKVALEYHWARTCLAKGRPLLQEDAWGGFKAVDDGAPIHSDQEDNEDNGNHVSGQGSHENRLPTPRLTPLRPEVATSEELQPVSTSEQRAPASQPIPSSSRTPFTSHAATLSDATTLTPCEHSLCQPPPTARSNETEELLNIARLVHTAITTSQRQSLDTALLDAFLKTLPTGSTTLSQVTFATPARDPGKRKETNVEPSIVPSPELTPSSNDDVTIMTPSSKGKTPSSKGTVAASQSPTSLDKGKGKPAQTLLSTPTSSSFSSQSLNDALHKKVARSSSFQPAINSPSMSKWKSETGFILYLLSRRVRVTETCERTSLSCPQKHGGKITTDIAVASFAILNSRSKPFNLFSREASSFRTTVVQPSFIHDCVSEGRLLEFDAYIPQEAHSPRKRGRAHAHEDESPRKKPRSSLLPTDDEPSSEAEESADGAEEAPDLPEFEEANPDPPSSSQVMPGGKYRFTDDEWDYCWTLARKLLEANSKTTTRDLCRRLHEKAITASQSNVLVIFDAQESRRVSAD</sequence>
<feature type="compositionally biased region" description="Low complexity" evidence="1">
    <location>
        <begin position="332"/>
        <end position="346"/>
    </location>
</feature>
<feature type="compositionally biased region" description="Low complexity" evidence="1">
    <location>
        <begin position="299"/>
        <end position="312"/>
    </location>
</feature>
<dbReference type="SUPFAM" id="SSF52113">
    <property type="entry name" value="BRCT domain"/>
    <property type="match status" value="1"/>
</dbReference>
<protein>
    <recommendedName>
        <fullName evidence="2">BRCT domain-containing protein</fullName>
    </recommendedName>
</protein>
<dbReference type="EMBL" id="SGPL01000153">
    <property type="protein sequence ID" value="THH16526.1"/>
    <property type="molecule type" value="Genomic_DNA"/>
</dbReference>
<dbReference type="InterPro" id="IPR001357">
    <property type="entry name" value="BRCT_dom"/>
</dbReference>
<feature type="compositionally biased region" description="Polar residues" evidence="1">
    <location>
        <begin position="175"/>
        <end position="187"/>
    </location>
</feature>
<comment type="caution">
    <text evidence="3">The sequence shown here is derived from an EMBL/GenBank/DDBJ whole genome shotgun (WGS) entry which is preliminary data.</text>
</comment>
<dbReference type="Proteomes" id="UP000310158">
    <property type="component" value="Unassembled WGS sequence"/>
</dbReference>
<evidence type="ECO:0000259" key="2">
    <source>
        <dbReference type="PROSITE" id="PS50172"/>
    </source>
</evidence>
<feature type="compositionally biased region" description="Acidic residues" evidence="1">
    <location>
        <begin position="496"/>
        <end position="524"/>
    </location>
</feature>
<dbReference type="InterPro" id="IPR036420">
    <property type="entry name" value="BRCT_dom_sf"/>
</dbReference>
<evidence type="ECO:0000256" key="1">
    <source>
        <dbReference type="SAM" id="MobiDB-lite"/>
    </source>
</evidence>
<feature type="region of interest" description="Disordered" evidence="1">
    <location>
        <begin position="468"/>
        <end position="537"/>
    </location>
</feature>
<feature type="domain" description="BRCT" evidence="2">
    <location>
        <begin position="403"/>
        <end position="465"/>
    </location>
</feature>